<dbReference type="Proteomes" id="UP000226442">
    <property type="component" value="Unassembled WGS sequence"/>
</dbReference>
<comment type="caution">
    <text evidence="3">The sequence shown here is derived from an EMBL/GenBank/DDBJ whole genome shotgun (WGS) entry which is preliminary data.</text>
</comment>
<dbReference type="InterPro" id="IPR047650">
    <property type="entry name" value="Transpos_IS110"/>
</dbReference>
<evidence type="ECO:0000259" key="1">
    <source>
        <dbReference type="Pfam" id="PF01548"/>
    </source>
</evidence>
<evidence type="ECO:0000259" key="2">
    <source>
        <dbReference type="Pfam" id="PF02371"/>
    </source>
</evidence>
<sequence>MTSTVLGIDISKRDFHVSLLKEGRATKPKKFTNNTQGFESLHNWLQQKNVVELHACMEATSIYGEALAEFLYGEGFQVSIVNPARIKGFAKSELLRTKTDSVDAALIARFCAAMKPSLWTPTAPEVKELQALLRRLESVTEMMTSEQNRLETATPTVAALTQSHLDYLKQQQQLIKKLISDHFDQYPHLKQQRELLTSIPGIGDLTASILLAEIGDVSDYDNARQLAAYAGLTPCERSSGTSVKGKTRLSCTGNVRLRKALYLPAVVAMRYNPLLKAMSDRLLGRGKVKMQVIGALMRKLVHLAFGILKSQKPFDPNYLTATP</sequence>
<dbReference type="PANTHER" id="PTHR33055">
    <property type="entry name" value="TRANSPOSASE FOR INSERTION SEQUENCE ELEMENT IS1111A"/>
    <property type="match status" value="1"/>
</dbReference>
<gene>
    <name evidence="3" type="ORF">CP500_015195</name>
</gene>
<evidence type="ECO:0000313" key="3">
    <source>
        <dbReference type="EMBL" id="PHX54621.1"/>
    </source>
</evidence>
<protein>
    <submittedName>
        <fullName evidence="3">IS110 family transposase</fullName>
    </submittedName>
</protein>
<dbReference type="OrthoDB" id="574542at2"/>
<organism evidence="3 4">
    <name type="scientific">Tychonema bourrellyi FEM_GT703</name>
    <dbReference type="NCBI Taxonomy" id="2040638"/>
    <lineage>
        <taxon>Bacteria</taxon>
        <taxon>Bacillati</taxon>
        <taxon>Cyanobacteriota</taxon>
        <taxon>Cyanophyceae</taxon>
        <taxon>Oscillatoriophycideae</taxon>
        <taxon>Oscillatoriales</taxon>
        <taxon>Microcoleaceae</taxon>
        <taxon>Tychonema</taxon>
    </lineage>
</organism>
<dbReference type="EMBL" id="NXIB02000088">
    <property type="protein sequence ID" value="PHX54621.1"/>
    <property type="molecule type" value="Genomic_DNA"/>
</dbReference>
<name>A0A2G4EYM3_9CYAN</name>
<feature type="domain" description="Transposase IS110-like N-terminal" evidence="1">
    <location>
        <begin position="6"/>
        <end position="152"/>
    </location>
</feature>
<reference evidence="3" key="1">
    <citation type="submission" date="2017-10" db="EMBL/GenBank/DDBJ databases">
        <title>Draft genome sequence of the planktic cyanobacteria Tychonema bourrellyi isolated from alpine lentic freshwater.</title>
        <authorList>
            <person name="Tett A."/>
            <person name="Armanini F."/>
            <person name="Asnicar F."/>
            <person name="Boscaini A."/>
            <person name="Pasolli E."/>
            <person name="Zolfo M."/>
            <person name="Donati C."/>
            <person name="Salmaso N."/>
            <person name="Segata N."/>
        </authorList>
    </citation>
    <scope>NUCLEOTIDE SEQUENCE</scope>
    <source>
        <strain evidence="3">FEM_GT703</strain>
    </source>
</reference>
<keyword evidence="4" id="KW-1185">Reference proteome</keyword>
<dbReference type="Pfam" id="PF02371">
    <property type="entry name" value="Transposase_20"/>
    <property type="match status" value="1"/>
</dbReference>
<dbReference type="NCBIfam" id="NF033542">
    <property type="entry name" value="transpos_IS110"/>
    <property type="match status" value="1"/>
</dbReference>
<dbReference type="PANTHER" id="PTHR33055:SF3">
    <property type="entry name" value="PUTATIVE TRANSPOSASE FOR IS117-RELATED"/>
    <property type="match status" value="1"/>
</dbReference>
<dbReference type="InterPro" id="IPR002525">
    <property type="entry name" value="Transp_IS110-like_N"/>
</dbReference>
<dbReference type="RefSeq" id="WP_096831545.1">
    <property type="nucleotide sequence ID" value="NZ_NXIB02000088.1"/>
</dbReference>
<evidence type="ECO:0000313" key="4">
    <source>
        <dbReference type="Proteomes" id="UP000226442"/>
    </source>
</evidence>
<dbReference type="AlphaFoldDB" id="A0A2G4EYM3"/>
<dbReference type="Pfam" id="PF01548">
    <property type="entry name" value="DEDD_Tnp_IS110"/>
    <property type="match status" value="1"/>
</dbReference>
<dbReference type="GO" id="GO:0004803">
    <property type="term" value="F:transposase activity"/>
    <property type="evidence" value="ECO:0007669"/>
    <property type="project" value="InterPro"/>
</dbReference>
<feature type="domain" description="Transposase IS116/IS110/IS902 C-terminal" evidence="2">
    <location>
        <begin position="194"/>
        <end position="277"/>
    </location>
</feature>
<dbReference type="InterPro" id="IPR003346">
    <property type="entry name" value="Transposase_20"/>
</dbReference>
<dbReference type="GO" id="GO:0003677">
    <property type="term" value="F:DNA binding"/>
    <property type="evidence" value="ECO:0007669"/>
    <property type="project" value="InterPro"/>
</dbReference>
<accession>A0A2G4EYM3</accession>
<proteinExistence type="predicted"/>
<dbReference type="GO" id="GO:0006313">
    <property type="term" value="P:DNA transposition"/>
    <property type="evidence" value="ECO:0007669"/>
    <property type="project" value="InterPro"/>
</dbReference>